<evidence type="ECO:0000256" key="3">
    <source>
        <dbReference type="ARBA" id="ARBA00023274"/>
    </source>
</evidence>
<dbReference type="PANTHER" id="PTHR11758">
    <property type="entry name" value="40S RIBOSOMAL PROTEIN S15A"/>
    <property type="match status" value="1"/>
</dbReference>
<evidence type="ECO:0000313" key="9">
    <source>
        <dbReference type="Proteomes" id="UP000676506"/>
    </source>
</evidence>
<reference evidence="8 9" key="1">
    <citation type="submission" date="2021-03" db="EMBL/GenBank/DDBJ databases">
        <title>Genomic and phenotypic characterization of Chloracidobacterium isolates provides evidence for multiple species.</title>
        <authorList>
            <person name="Saini M.K."/>
            <person name="Costas A.M.G."/>
            <person name="Tank M."/>
            <person name="Bryant D.A."/>
        </authorList>
    </citation>
    <scope>NUCLEOTIDE SEQUENCE [LARGE SCALE GENOMIC DNA]</scope>
    <source>
        <strain evidence="8 9">BV2-C</strain>
    </source>
</reference>
<dbReference type="Proteomes" id="UP000676506">
    <property type="component" value="Chromosome 1"/>
</dbReference>
<dbReference type="PROSITE" id="PS00053">
    <property type="entry name" value="RIBOSOMAL_S8"/>
    <property type="match status" value="1"/>
</dbReference>
<comment type="function">
    <text evidence="6">One of the primary rRNA binding proteins, it binds directly to 16S rRNA central domain where it helps coordinate assembly of the platform of the 30S subunit.</text>
</comment>
<dbReference type="Gene3D" id="3.30.1490.10">
    <property type="match status" value="1"/>
</dbReference>
<keyword evidence="2 6" id="KW-0689">Ribosomal protein</keyword>
<keyword evidence="9" id="KW-1185">Reference proteome</keyword>
<dbReference type="InterPro" id="IPR047863">
    <property type="entry name" value="Ribosomal_uS8_CS"/>
</dbReference>
<proteinExistence type="inferred from homology"/>
<name>A0ABX8B9C6_9BACT</name>
<protein>
    <recommendedName>
        <fullName evidence="4 6">Small ribosomal subunit protein uS8</fullName>
    </recommendedName>
</protein>
<evidence type="ECO:0000313" key="8">
    <source>
        <dbReference type="EMBL" id="QUW03483.1"/>
    </source>
</evidence>
<evidence type="ECO:0000256" key="6">
    <source>
        <dbReference type="HAMAP-Rule" id="MF_01302"/>
    </source>
</evidence>
<dbReference type="RefSeq" id="WP_211429373.1">
    <property type="nucleotide sequence ID" value="NZ_CP072648.1"/>
</dbReference>
<dbReference type="EMBL" id="CP072648">
    <property type="protein sequence ID" value="QUW03483.1"/>
    <property type="molecule type" value="Genomic_DNA"/>
</dbReference>
<keyword evidence="3 6" id="KW-0687">Ribonucleoprotein</keyword>
<dbReference type="NCBIfam" id="NF001109">
    <property type="entry name" value="PRK00136.1"/>
    <property type="match status" value="1"/>
</dbReference>
<dbReference type="Gene3D" id="3.30.1370.30">
    <property type="match status" value="1"/>
</dbReference>
<sequence>MHDPISDLLTRIRNAIRAGHSKVDVSYSKIKVEIVRILREEGYINNYKTTGEGVKKTIRIYIRYAQSSESAIQCLQRGSRPGKRVYVGVNQIPRPLNGLGICILSTSQGILTGKEAYQKQIGGELLCIIY</sequence>
<evidence type="ECO:0000256" key="1">
    <source>
        <dbReference type="ARBA" id="ARBA00006471"/>
    </source>
</evidence>
<dbReference type="HAMAP" id="MF_01302_B">
    <property type="entry name" value="Ribosomal_uS8_B"/>
    <property type="match status" value="1"/>
</dbReference>
<evidence type="ECO:0000256" key="5">
    <source>
        <dbReference type="ARBA" id="ARBA00046740"/>
    </source>
</evidence>
<comment type="similarity">
    <text evidence="1 6 7">Belongs to the universal ribosomal protein uS8 family.</text>
</comment>
<dbReference type="InterPro" id="IPR000630">
    <property type="entry name" value="Ribosomal_uS8"/>
</dbReference>
<dbReference type="SUPFAM" id="SSF56047">
    <property type="entry name" value="Ribosomal protein S8"/>
    <property type="match status" value="1"/>
</dbReference>
<organism evidence="8 9">
    <name type="scientific">Chloracidobacterium validum</name>
    <dbReference type="NCBI Taxonomy" id="2821543"/>
    <lineage>
        <taxon>Bacteria</taxon>
        <taxon>Pseudomonadati</taxon>
        <taxon>Acidobacteriota</taxon>
        <taxon>Terriglobia</taxon>
        <taxon>Terriglobales</taxon>
        <taxon>Acidobacteriaceae</taxon>
        <taxon>Chloracidobacterium</taxon>
    </lineage>
</organism>
<keyword evidence="6" id="KW-0699">rRNA-binding</keyword>
<accession>A0ABX8B9C6</accession>
<evidence type="ECO:0000256" key="4">
    <source>
        <dbReference type="ARBA" id="ARBA00035258"/>
    </source>
</evidence>
<comment type="subunit">
    <text evidence="5 6">Part of the 30S ribosomal subunit. Contacts proteins S5 and S12.</text>
</comment>
<evidence type="ECO:0000256" key="7">
    <source>
        <dbReference type="RuleBase" id="RU003660"/>
    </source>
</evidence>
<keyword evidence="6" id="KW-0694">RNA-binding</keyword>
<dbReference type="GO" id="GO:0005840">
    <property type="term" value="C:ribosome"/>
    <property type="evidence" value="ECO:0007669"/>
    <property type="project" value="UniProtKB-KW"/>
</dbReference>
<gene>
    <name evidence="6 8" type="primary">rpsH</name>
    <name evidence="8" type="ORF">J8C06_03320</name>
</gene>
<evidence type="ECO:0000256" key="2">
    <source>
        <dbReference type="ARBA" id="ARBA00022980"/>
    </source>
</evidence>
<dbReference type="InterPro" id="IPR035987">
    <property type="entry name" value="Ribosomal_uS8_sf"/>
</dbReference>
<dbReference type="Pfam" id="PF00410">
    <property type="entry name" value="Ribosomal_S8"/>
    <property type="match status" value="1"/>
</dbReference>